<dbReference type="PDB" id="7XG3">
    <property type="method" value="EM"/>
    <property type="resolution" value="3.00 A"/>
    <property type="chains" value="C/D/E/F/G=1-348"/>
</dbReference>
<evidence type="ECO:0000313" key="3">
    <source>
        <dbReference type="PDB" id="7XG1"/>
    </source>
</evidence>
<dbReference type="PDB" id="7XG0">
    <property type="method" value="EM"/>
    <property type="resolution" value="2.60 A"/>
    <property type="chains" value="C/D/E/F/G=1-348"/>
</dbReference>
<dbReference type="PDB" id="7XG1">
    <property type="method" value="EM"/>
    <property type="resolution" value="3.30 A"/>
    <property type="chains" value="C/D/E/F/G=1-348"/>
</dbReference>
<name>A0AAB0B1V3_PSEAI</name>
<evidence type="ECO:0000313" key="1">
    <source>
        <dbReference type="PDB" id="7XFZ"/>
    </source>
</evidence>
<dbReference type="EMDB" id="EMD-33180"/>
<organism evidence="3">
    <name type="scientific">Pseudomonas aeruginosa</name>
    <dbReference type="NCBI Taxonomy" id="287"/>
    <lineage>
        <taxon>Bacteria</taxon>
        <taxon>Pseudomonadati</taxon>
        <taxon>Pseudomonadota</taxon>
        <taxon>Gammaproteobacteria</taxon>
        <taxon>Pseudomonadales</taxon>
        <taxon>Pseudomonadaceae</taxon>
        <taxon>Pseudomonas</taxon>
    </lineage>
</organism>
<dbReference type="PDB" id="7XG2">
    <property type="method" value="EM"/>
    <property type="resolution" value="2.80 A"/>
    <property type="chains" value="C/D/E/F/G=1-348"/>
</dbReference>
<dbReference type="AlphaFoldDB" id="A0AAB0B1V3"/>
<dbReference type="EMDB" id="EMD-33184"/>
<dbReference type="PDB" id="7XG4">
    <property type="method" value="EM"/>
    <property type="resolution" value="3.70 A"/>
    <property type="chains" value="C/D/E/F/G=1-348"/>
</dbReference>
<accession>A0AAB0B1V3</accession>
<evidence type="ECO:0007829" key="4">
    <source>
        <dbReference type="PDB" id="7XFZ"/>
    </source>
</evidence>
<dbReference type="PDB" id="7XFZ">
    <property type="method" value="EM"/>
    <property type="resolution" value="3.00 A"/>
    <property type="chains" value="C/D=1-348"/>
</dbReference>
<dbReference type="EMDB" id="EMD-33185"/>
<dbReference type="EMDB" id="EMD-33183"/>
<protein>
    <submittedName>
        <fullName evidence="1 2">Csf2</fullName>
    </submittedName>
</protein>
<dbReference type="InterPro" id="IPR017546">
    <property type="entry name" value="CRISPR-assoc_prot_Csf2"/>
</dbReference>
<reference evidence="4 5" key="1">
    <citation type="journal article" date="2023" name="Cell">
        <title>Type IV-A CRISPR-Csf complex: Assembly, dsDNA targeting, and CasDinG recruitment.</title>
        <authorList>
            <person name="Cui N."/>
            <person name="Zhang J.T."/>
            <person name="Liu Y."/>
            <person name="Liu Y."/>
            <person name="Liu X.Y."/>
            <person name="Wang C."/>
            <person name="Huang H."/>
            <person name="Jia N."/>
        </authorList>
    </citation>
    <scope>STRUCTURE BY ELECTRON MICROSCOPY (2.60 ANGSTROMS)</scope>
</reference>
<sequence>MQIEVTVRNITPIFSAAPGSNYITIDGTINPPPGVSRFPLVRTRMMYVAADVGDGVIKSVPLQIVPGNTMRSLLRRTMLKHVIEPALVEKGNKLSIGAYATAYSGNATGNPDGVPSSFDEIATMRAHPFIGLFGGGPRMLEGRLMVDSLYPIHTNAERILGAGYENEMMSGPITQVVWARRMDPILNLGSSEDVEVINGGAVAANGWIQDLLANSKAAASKKKKAAADEDESDGAAEENGRGLKAFNAHEVVIPGLKWVWRISLDRPTDAQVGLVLLALNKMTNERIAGGHSKDYGRFVIDGVSLNGEQVWSQSGITGGEQYFDAVAEAIDGLSSKEFEQFAQSAKEA</sequence>
<keyword evidence="4 5" id="KW-0002">3D-structure</keyword>
<evidence type="ECO:0007829" key="5">
    <source>
        <dbReference type="PDB" id="7XG0"/>
    </source>
</evidence>
<dbReference type="EMDB" id="EMD-33181"/>
<dbReference type="EMDB" id="EMD-33182"/>
<evidence type="ECO:0000313" key="2">
    <source>
        <dbReference type="PDB" id="7XG0"/>
    </source>
</evidence>
<dbReference type="SMR" id="A0AAB0B1V3"/>
<dbReference type="NCBIfam" id="TIGR03115">
    <property type="entry name" value="cas7_csf2"/>
    <property type="match status" value="1"/>
</dbReference>
<proteinExistence type="evidence at protein level"/>
<dbReference type="RefSeq" id="WP_088922487.1">
    <property type="nucleotide sequence ID" value="NZ_CP017294.1"/>
</dbReference>